<evidence type="ECO:0000256" key="1">
    <source>
        <dbReference type="ARBA" id="ARBA00004651"/>
    </source>
</evidence>
<protein>
    <submittedName>
        <fullName evidence="9">Unannotated protein</fullName>
    </submittedName>
</protein>
<evidence type="ECO:0000256" key="4">
    <source>
        <dbReference type="ARBA" id="ARBA00022692"/>
    </source>
</evidence>
<dbReference type="InterPro" id="IPR000390">
    <property type="entry name" value="Small_drug/metabolite_transptr"/>
</dbReference>
<accession>A0A6J6IIH6</accession>
<dbReference type="PANTHER" id="PTHR30561">
    <property type="entry name" value="SMR FAMILY PROTON-DEPENDENT DRUG EFFLUX TRANSPORTER SUGE"/>
    <property type="match status" value="1"/>
</dbReference>
<evidence type="ECO:0000256" key="3">
    <source>
        <dbReference type="ARBA" id="ARBA00022475"/>
    </source>
</evidence>
<keyword evidence="6 7" id="KW-0472">Membrane</keyword>
<evidence type="ECO:0000256" key="7">
    <source>
        <dbReference type="SAM" id="Phobius"/>
    </source>
</evidence>
<dbReference type="AlphaFoldDB" id="A0A6J6IIH6"/>
<evidence type="ECO:0000256" key="2">
    <source>
        <dbReference type="ARBA" id="ARBA00022448"/>
    </source>
</evidence>
<keyword evidence="5 7" id="KW-1133">Transmembrane helix</keyword>
<dbReference type="GO" id="GO:0005886">
    <property type="term" value="C:plasma membrane"/>
    <property type="evidence" value="ECO:0007669"/>
    <property type="project" value="UniProtKB-SubCell"/>
</dbReference>
<dbReference type="FunFam" id="1.10.3730.20:FF:000001">
    <property type="entry name" value="Quaternary ammonium compound resistance transporter SugE"/>
    <property type="match status" value="1"/>
</dbReference>
<keyword evidence="4 7" id="KW-0812">Transmembrane</keyword>
<dbReference type="Pfam" id="PF00893">
    <property type="entry name" value="Multi_Drug_Res"/>
    <property type="match status" value="1"/>
</dbReference>
<comment type="subcellular location">
    <subcellularLocation>
        <location evidence="1">Cell membrane</location>
        <topology evidence="1">Multi-pass membrane protein</topology>
    </subcellularLocation>
</comment>
<dbReference type="GO" id="GO:0022857">
    <property type="term" value="F:transmembrane transporter activity"/>
    <property type="evidence" value="ECO:0007669"/>
    <property type="project" value="InterPro"/>
</dbReference>
<feature type="transmembrane region" description="Helical" evidence="7">
    <location>
        <begin position="85"/>
        <end position="105"/>
    </location>
</feature>
<dbReference type="PANTHER" id="PTHR30561:SF1">
    <property type="entry name" value="MULTIDRUG TRANSPORTER EMRE"/>
    <property type="match status" value="1"/>
</dbReference>
<evidence type="ECO:0000313" key="8">
    <source>
        <dbReference type="EMBL" id="CAB4371412.1"/>
    </source>
</evidence>
<dbReference type="SUPFAM" id="SSF103481">
    <property type="entry name" value="Multidrug resistance efflux transporter EmrE"/>
    <property type="match status" value="1"/>
</dbReference>
<dbReference type="EMBL" id="CAEUNI010000040">
    <property type="protein sequence ID" value="CAB4371412.1"/>
    <property type="molecule type" value="Genomic_DNA"/>
</dbReference>
<reference evidence="9" key="1">
    <citation type="submission" date="2020-05" db="EMBL/GenBank/DDBJ databases">
        <authorList>
            <person name="Chiriac C."/>
            <person name="Salcher M."/>
            <person name="Ghai R."/>
            <person name="Kavagutti S V."/>
        </authorList>
    </citation>
    <scope>NUCLEOTIDE SEQUENCE</scope>
</reference>
<feature type="transmembrane region" description="Helical" evidence="7">
    <location>
        <begin position="59"/>
        <end position="79"/>
    </location>
</feature>
<feature type="transmembrane region" description="Helical" evidence="7">
    <location>
        <begin position="29"/>
        <end position="47"/>
    </location>
</feature>
<organism evidence="9">
    <name type="scientific">freshwater metagenome</name>
    <dbReference type="NCBI Taxonomy" id="449393"/>
    <lineage>
        <taxon>unclassified sequences</taxon>
        <taxon>metagenomes</taxon>
        <taxon>ecological metagenomes</taxon>
    </lineage>
</organism>
<evidence type="ECO:0000256" key="6">
    <source>
        <dbReference type="ARBA" id="ARBA00023136"/>
    </source>
</evidence>
<dbReference type="Gene3D" id="1.10.3730.20">
    <property type="match status" value="1"/>
</dbReference>
<name>A0A6J6IIH6_9ZZZZ</name>
<keyword evidence="2" id="KW-0813">Transport</keyword>
<dbReference type="InterPro" id="IPR037185">
    <property type="entry name" value="EmrE-like"/>
</dbReference>
<dbReference type="EMBL" id="CAEZVH010000039">
    <property type="protein sequence ID" value="CAB4624277.1"/>
    <property type="molecule type" value="Genomic_DNA"/>
</dbReference>
<evidence type="ECO:0000313" key="9">
    <source>
        <dbReference type="EMBL" id="CAB4624277.1"/>
    </source>
</evidence>
<dbReference type="InterPro" id="IPR045324">
    <property type="entry name" value="Small_multidrug_res"/>
</dbReference>
<proteinExistence type="predicted"/>
<keyword evidence="3" id="KW-1003">Cell membrane</keyword>
<evidence type="ECO:0000256" key="5">
    <source>
        <dbReference type="ARBA" id="ARBA00022989"/>
    </source>
</evidence>
<gene>
    <name evidence="9" type="ORF">UFOPK1951_00478</name>
    <name evidence="8" type="ORF">UFOPK4182_00502</name>
</gene>
<sequence>MTWFLLAIAIAAEIAGTLLLKRSDGFTKLWPSIGVLVGYLTAFALLSQSLKKIDVGITYAIWSGFGIIGAAVGGAIFFNQHLTRLNLIGMAIIIGGVVIMNAGGVSH</sequence>